<dbReference type="CDD" id="cd06174">
    <property type="entry name" value="MFS"/>
    <property type="match status" value="1"/>
</dbReference>
<feature type="transmembrane region" description="Helical" evidence="6">
    <location>
        <begin position="170"/>
        <end position="189"/>
    </location>
</feature>
<organism evidence="8 9">
    <name type="scientific">Pseudodesulfovibrio karagichevae</name>
    <dbReference type="NCBI Taxonomy" id="3239305"/>
    <lineage>
        <taxon>Bacteria</taxon>
        <taxon>Pseudomonadati</taxon>
        <taxon>Thermodesulfobacteriota</taxon>
        <taxon>Desulfovibrionia</taxon>
        <taxon>Desulfovibrionales</taxon>
        <taxon>Desulfovibrionaceae</taxon>
    </lineage>
</organism>
<dbReference type="InterPro" id="IPR036259">
    <property type="entry name" value="MFS_trans_sf"/>
</dbReference>
<evidence type="ECO:0000256" key="5">
    <source>
        <dbReference type="ARBA" id="ARBA00023136"/>
    </source>
</evidence>
<evidence type="ECO:0000313" key="9">
    <source>
        <dbReference type="Proteomes" id="UP001568698"/>
    </source>
</evidence>
<accession>A0ABV4JWT9</accession>
<reference evidence="8 9" key="1">
    <citation type="submission" date="2024-08" db="EMBL/GenBank/DDBJ databases">
        <title>Sulfate-reducing bacteria isolated from formation water of the oil field in Kazakhstan and description of Pseudodesulfovibrio sp.</title>
        <authorList>
            <person name="Bidzhieva S.K."/>
            <person name="Tourova T.P."/>
            <person name="Grouzdev D.S."/>
            <person name="Beletsky A.V."/>
            <person name="Sokolova D.S."/>
            <person name="Samigullina S.R."/>
            <person name="Poltaraus A.B."/>
            <person name="Avtukh A.N."/>
            <person name="Tereshina V.M."/>
            <person name="Zhaparov N.S."/>
            <person name="Mardanov A.V."/>
            <person name="Nazina T.N."/>
        </authorList>
    </citation>
    <scope>NUCLEOTIDE SEQUENCE [LARGE SCALE GENOMIC DNA]</scope>
    <source>
        <strain evidence="8 9">9FUS</strain>
    </source>
</reference>
<protein>
    <submittedName>
        <fullName evidence="8">Nitrate/nitrite transporter</fullName>
    </submittedName>
</protein>
<feature type="transmembrane region" description="Helical" evidence="6">
    <location>
        <begin position="12"/>
        <end position="32"/>
    </location>
</feature>
<dbReference type="Pfam" id="PF07690">
    <property type="entry name" value="MFS_1"/>
    <property type="match status" value="1"/>
</dbReference>
<feature type="transmembrane region" description="Helical" evidence="6">
    <location>
        <begin position="287"/>
        <end position="303"/>
    </location>
</feature>
<evidence type="ECO:0000256" key="6">
    <source>
        <dbReference type="SAM" id="Phobius"/>
    </source>
</evidence>
<keyword evidence="5 6" id="KW-0472">Membrane</keyword>
<feature type="transmembrane region" description="Helical" evidence="6">
    <location>
        <begin position="309"/>
        <end position="330"/>
    </location>
</feature>
<dbReference type="InterPro" id="IPR020846">
    <property type="entry name" value="MFS_dom"/>
</dbReference>
<evidence type="ECO:0000256" key="1">
    <source>
        <dbReference type="ARBA" id="ARBA00004651"/>
    </source>
</evidence>
<evidence type="ECO:0000259" key="7">
    <source>
        <dbReference type="PROSITE" id="PS50850"/>
    </source>
</evidence>
<dbReference type="Proteomes" id="UP001568698">
    <property type="component" value="Unassembled WGS sequence"/>
</dbReference>
<feature type="transmembrane region" description="Helical" evidence="6">
    <location>
        <begin position="144"/>
        <end position="164"/>
    </location>
</feature>
<feature type="transmembrane region" description="Helical" evidence="6">
    <location>
        <begin position="342"/>
        <end position="362"/>
    </location>
</feature>
<dbReference type="Gene3D" id="1.20.1250.20">
    <property type="entry name" value="MFS general substrate transporter like domains"/>
    <property type="match status" value="2"/>
</dbReference>
<proteinExistence type="predicted"/>
<feature type="transmembrane region" description="Helical" evidence="6">
    <location>
        <begin position="255"/>
        <end position="275"/>
    </location>
</feature>
<keyword evidence="2" id="KW-1003">Cell membrane</keyword>
<feature type="transmembrane region" description="Helical" evidence="6">
    <location>
        <begin position="52"/>
        <end position="74"/>
    </location>
</feature>
<dbReference type="PROSITE" id="PS50850">
    <property type="entry name" value="MFS"/>
    <property type="match status" value="1"/>
</dbReference>
<name>A0ABV4JWT9_9BACT</name>
<comment type="caution">
    <text evidence="8">The sequence shown here is derived from an EMBL/GenBank/DDBJ whole genome shotgun (WGS) entry which is preliminary data.</text>
</comment>
<keyword evidence="9" id="KW-1185">Reference proteome</keyword>
<feature type="transmembrane region" description="Helical" evidence="6">
    <location>
        <begin position="218"/>
        <end position="235"/>
    </location>
</feature>
<evidence type="ECO:0000256" key="3">
    <source>
        <dbReference type="ARBA" id="ARBA00022692"/>
    </source>
</evidence>
<evidence type="ECO:0000256" key="2">
    <source>
        <dbReference type="ARBA" id="ARBA00022475"/>
    </source>
</evidence>
<evidence type="ECO:0000313" key="8">
    <source>
        <dbReference type="EMBL" id="MEZ7195188.1"/>
    </source>
</evidence>
<dbReference type="InterPro" id="IPR011701">
    <property type="entry name" value="MFS"/>
</dbReference>
<keyword evidence="4 6" id="KW-1133">Transmembrane helix</keyword>
<dbReference type="PANTHER" id="PTHR43124:SF3">
    <property type="entry name" value="CHLORAMPHENICOL EFFLUX PUMP RV0191"/>
    <property type="match status" value="1"/>
</dbReference>
<feature type="domain" description="Major facilitator superfamily (MFS) profile" evidence="7">
    <location>
        <begin position="16"/>
        <end position="395"/>
    </location>
</feature>
<comment type="subcellular location">
    <subcellularLocation>
        <location evidence="1">Cell membrane</location>
        <topology evidence="1">Multi-pass membrane protein</topology>
    </subcellularLocation>
</comment>
<gene>
    <name evidence="8" type="ORF">AB6M95_00370</name>
</gene>
<dbReference type="PANTHER" id="PTHR43124">
    <property type="entry name" value="PURINE EFFLUX PUMP PBUE"/>
    <property type="match status" value="1"/>
</dbReference>
<feature type="transmembrane region" description="Helical" evidence="6">
    <location>
        <begin position="374"/>
        <end position="392"/>
    </location>
</feature>
<feature type="transmembrane region" description="Helical" evidence="6">
    <location>
        <begin position="114"/>
        <end position="132"/>
    </location>
</feature>
<dbReference type="RefSeq" id="WP_371384743.1">
    <property type="nucleotide sequence ID" value="NZ_JBGLYH010000001.1"/>
</dbReference>
<evidence type="ECO:0000256" key="4">
    <source>
        <dbReference type="ARBA" id="ARBA00022989"/>
    </source>
</evidence>
<keyword evidence="3 6" id="KW-0812">Transmembrane</keyword>
<dbReference type="SUPFAM" id="SSF103473">
    <property type="entry name" value="MFS general substrate transporter"/>
    <property type="match status" value="1"/>
</dbReference>
<dbReference type="InterPro" id="IPR050189">
    <property type="entry name" value="MFS_Efflux_Transporters"/>
</dbReference>
<dbReference type="EMBL" id="JBGLYH010000001">
    <property type="protein sequence ID" value="MEZ7195188.1"/>
    <property type="molecule type" value="Genomic_DNA"/>
</dbReference>
<sequence length="395" mass="42381">MSNVAKGPDSPYAWWMLAVVFFVGIAAPINQFKVPPMMQQLCTSLDISLSTAGWLMSVFSLVAIFLALPAGFIIRKIGIRTAGSIAMLSFVVGSAVGVYATSPVMMLVGRVIEGLGMCLIAIVGPAAISYWFTPAKLGTAMGLWGAWVPLGLVIMFNVAPQIGAGDWHPVWWVSTGYAVFALILFVTCYRMPKGADRKDTGREPTLQSIFAKLKVRDIWLLAFAFLAQNVCQITINSFMPTFMGTHLGMSPAKAGFTASLLMLISIASGALAGVWSDKINSRKKPMLIALIALALLMLCPFSLPAEYMTAYMLTLGVFIGIIPTCVFAAGPEIMGKPEDASIGLSVVAVGQNLGMFFGPGIYGMFIENYGWTTAGYLIIPVLVLGVIATLMMRIR</sequence>
<feature type="transmembrane region" description="Helical" evidence="6">
    <location>
        <begin position="86"/>
        <end position="108"/>
    </location>
</feature>